<dbReference type="AlphaFoldDB" id="A0AAV3R1J9"/>
<name>A0AAV3R1J9_LITER</name>
<evidence type="ECO:0000313" key="3">
    <source>
        <dbReference type="Proteomes" id="UP001454036"/>
    </source>
</evidence>
<sequence>MRLPFSRFVNDLLITINRAPGQLIPIGAGTRPNTGTRPNKVKDSRLHMKWFFARGGIEQEVPRIWTLKEEAWGLPIPSATNMDSVGILRDVLPQGENKLPWYNFCDEAMLVMAGLVYDKVFSPFNRGTPLSWDELVNMASSQVPQLVDLDDMLMDFPSLFTCVAITTQIKPRESLVPGAAASFPITSGAALPNASVNPLLKRMASDVPLATQPLKKAKKSSGIQKKKKSHPIARD</sequence>
<feature type="region of interest" description="Disordered" evidence="1">
    <location>
        <begin position="211"/>
        <end position="235"/>
    </location>
</feature>
<evidence type="ECO:0000256" key="1">
    <source>
        <dbReference type="SAM" id="MobiDB-lite"/>
    </source>
</evidence>
<protein>
    <submittedName>
        <fullName evidence="2">Uncharacterized protein</fullName>
    </submittedName>
</protein>
<organism evidence="2 3">
    <name type="scientific">Lithospermum erythrorhizon</name>
    <name type="common">Purple gromwell</name>
    <name type="synonym">Lithospermum officinale var. erythrorhizon</name>
    <dbReference type="NCBI Taxonomy" id="34254"/>
    <lineage>
        <taxon>Eukaryota</taxon>
        <taxon>Viridiplantae</taxon>
        <taxon>Streptophyta</taxon>
        <taxon>Embryophyta</taxon>
        <taxon>Tracheophyta</taxon>
        <taxon>Spermatophyta</taxon>
        <taxon>Magnoliopsida</taxon>
        <taxon>eudicotyledons</taxon>
        <taxon>Gunneridae</taxon>
        <taxon>Pentapetalae</taxon>
        <taxon>asterids</taxon>
        <taxon>lamiids</taxon>
        <taxon>Boraginales</taxon>
        <taxon>Boraginaceae</taxon>
        <taxon>Boraginoideae</taxon>
        <taxon>Lithospermeae</taxon>
        <taxon>Lithospermum</taxon>
    </lineage>
</organism>
<evidence type="ECO:0000313" key="2">
    <source>
        <dbReference type="EMBL" id="GAA0169010.1"/>
    </source>
</evidence>
<keyword evidence="3" id="KW-1185">Reference proteome</keyword>
<reference evidence="2 3" key="1">
    <citation type="submission" date="2024-01" db="EMBL/GenBank/DDBJ databases">
        <title>The complete chloroplast genome sequence of Lithospermum erythrorhizon: insights into the phylogenetic relationship among Boraginaceae species and the maternal lineages of purple gromwells.</title>
        <authorList>
            <person name="Okada T."/>
            <person name="Watanabe K."/>
        </authorList>
    </citation>
    <scope>NUCLEOTIDE SEQUENCE [LARGE SCALE GENOMIC DNA]</scope>
</reference>
<proteinExistence type="predicted"/>
<gene>
    <name evidence="2" type="ORF">LIER_23582</name>
</gene>
<accession>A0AAV3R1J9</accession>
<dbReference type="Proteomes" id="UP001454036">
    <property type="component" value="Unassembled WGS sequence"/>
</dbReference>
<feature type="compositionally biased region" description="Basic residues" evidence="1">
    <location>
        <begin position="215"/>
        <end position="235"/>
    </location>
</feature>
<dbReference type="EMBL" id="BAABME010006679">
    <property type="protein sequence ID" value="GAA0169010.1"/>
    <property type="molecule type" value="Genomic_DNA"/>
</dbReference>
<comment type="caution">
    <text evidence="2">The sequence shown here is derived from an EMBL/GenBank/DDBJ whole genome shotgun (WGS) entry which is preliminary data.</text>
</comment>